<reference evidence="1 2" key="1">
    <citation type="journal article" date="2018" name="Biotechnol. Adv.">
        <title>Improved genomic resources and new bioinformatic workflow for the carcinogenic parasite Clonorchis sinensis: Biotechnological implications.</title>
        <authorList>
            <person name="Wang D."/>
            <person name="Korhonen P.K."/>
            <person name="Gasser R.B."/>
            <person name="Young N.D."/>
        </authorList>
    </citation>
    <scope>NUCLEOTIDE SEQUENCE [LARGE SCALE GENOMIC DNA]</scope>
    <source>
        <strain evidence="1">Cs-k2</strain>
    </source>
</reference>
<dbReference type="AlphaFoldDB" id="A0A419QHK5"/>
<protein>
    <submittedName>
        <fullName evidence="1">Uncharacterized protein</fullName>
    </submittedName>
</protein>
<organism evidence="1 2">
    <name type="scientific">Clonorchis sinensis</name>
    <name type="common">Chinese liver fluke</name>
    <dbReference type="NCBI Taxonomy" id="79923"/>
    <lineage>
        <taxon>Eukaryota</taxon>
        <taxon>Metazoa</taxon>
        <taxon>Spiralia</taxon>
        <taxon>Lophotrochozoa</taxon>
        <taxon>Platyhelminthes</taxon>
        <taxon>Trematoda</taxon>
        <taxon>Digenea</taxon>
        <taxon>Opisthorchiida</taxon>
        <taxon>Opisthorchiata</taxon>
        <taxon>Opisthorchiidae</taxon>
        <taxon>Clonorchis</taxon>
    </lineage>
</organism>
<accession>A0A419QHK5</accession>
<dbReference type="InParanoid" id="A0A419QHK5"/>
<reference evidence="1 2" key="2">
    <citation type="journal article" date="2021" name="Genomics">
        <title>High-quality reference genome for Clonorchis sinensis.</title>
        <authorList>
            <person name="Young N.D."/>
            <person name="Stroehlein A.J."/>
            <person name="Kinkar L."/>
            <person name="Wang T."/>
            <person name="Sohn W.M."/>
            <person name="Chang B.C.H."/>
            <person name="Kaur P."/>
            <person name="Weisz D."/>
            <person name="Dudchenko O."/>
            <person name="Aiden E.L."/>
            <person name="Korhonen P.K."/>
            <person name="Gasser R.B."/>
        </authorList>
    </citation>
    <scope>NUCLEOTIDE SEQUENCE [LARGE SCALE GENOMIC DNA]</scope>
    <source>
        <strain evidence="1">Cs-k2</strain>
    </source>
</reference>
<dbReference type="PROSITE" id="PS51257">
    <property type="entry name" value="PROKAR_LIPOPROTEIN"/>
    <property type="match status" value="1"/>
</dbReference>
<comment type="caution">
    <text evidence="1">The sequence shown here is derived from an EMBL/GenBank/DDBJ whole genome shotgun (WGS) entry which is preliminary data.</text>
</comment>
<gene>
    <name evidence="1" type="ORF">CSKR_108537</name>
</gene>
<dbReference type="Proteomes" id="UP000286415">
    <property type="component" value="Unassembled WGS sequence"/>
</dbReference>
<keyword evidence="2" id="KW-1185">Reference proteome</keyword>
<evidence type="ECO:0000313" key="1">
    <source>
        <dbReference type="EMBL" id="KAG5443132.1"/>
    </source>
</evidence>
<proteinExistence type="predicted"/>
<dbReference type="EMBL" id="NIRI02000056">
    <property type="protein sequence ID" value="KAG5443132.1"/>
    <property type="molecule type" value="Genomic_DNA"/>
</dbReference>
<dbReference type="OrthoDB" id="10542010at2759"/>
<sequence>MRDWQSAFGQNWVMIGCWVQTFNQPDLNLTPDRPAFEADGSLAVVSLASGSCLSSVAVVICAQAGPSTKQLMDFLRWCRDQKCPETSLNSTRTALWTGSARLSAGFGLCIVSS</sequence>
<name>A0A419QHK5_CLOSI</name>
<evidence type="ECO:0000313" key="2">
    <source>
        <dbReference type="Proteomes" id="UP000286415"/>
    </source>
</evidence>